<dbReference type="Pfam" id="PF08308">
    <property type="entry name" value="PEGA"/>
    <property type="match status" value="1"/>
</dbReference>
<reference evidence="3" key="1">
    <citation type="submission" date="2020-04" db="EMBL/GenBank/DDBJ databases">
        <authorList>
            <person name="Zhang T."/>
        </authorList>
    </citation>
    <scope>NUCLEOTIDE SEQUENCE</scope>
    <source>
        <strain evidence="3">HKST-UBA13</strain>
    </source>
</reference>
<sequence length="482" mass="53823">MIKSNNSYRGYLLIILIALFFVAALSVFLLLIQGKKLTPTGQIVETGVVRLLSDVGDIKVFLNGKEVSRSNNLIQNVPIGKNTILVQKPGYSDWEKVIKVDNSRVLEITARLYPDEFNIEQVSGLNINTFAYSQDLSNMYFTVTSGNEDENGIWRINLSNGLFDFNNNGAAPQRVFSFNTELTSIFNSNLHNLKISPNGNGVLLATSNNLNYVWLSSSPDQLLDLNVDLGFVPNQIDWFENDSVLVFNNDILFERKINAEANNLVSYQPGSNIVYCTSLGFGYWINGATQNLYRYQNGNSVLVPLFTDAKGLELIKSINCLNNINEVVVEDNSGLYFLDFNSDYIDKIAKDVTITDISADGNTIIYKDVATWYSYTIKDVNGTNIPVTESHLLESVPFNNSVYVVDQGNTLAIFDRNVNDRNLLLLSDIDGENVNGVLEDITLGMGKVAMMQSDRKKLFVVIDDKIEDGSIESMLYVVDLTK</sequence>
<evidence type="ECO:0000313" key="3">
    <source>
        <dbReference type="EMBL" id="MCA9380850.1"/>
    </source>
</evidence>
<keyword evidence="1" id="KW-1133">Transmembrane helix</keyword>
<proteinExistence type="predicted"/>
<feature type="domain" description="PEGA" evidence="2">
    <location>
        <begin position="47"/>
        <end position="113"/>
    </location>
</feature>
<evidence type="ECO:0000256" key="1">
    <source>
        <dbReference type="SAM" id="Phobius"/>
    </source>
</evidence>
<evidence type="ECO:0000313" key="4">
    <source>
        <dbReference type="Proteomes" id="UP000775877"/>
    </source>
</evidence>
<gene>
    <name evidence="3" type="ORF">KC678_01155</name>
</gene>
<protein>
    <submittedName>
        <fullName evidence="3">PEGA domain-containing protein</fullName>
    </submittedName>
</protein>
<evidence type="ECO:0000259" key="2">
    <source>
        <dbReference type="Pfam" id="PF08308"/>
    </source>
</evidence>
<dbReference type="InterPro" id="IPR013229">
    <property type="entry name" value="PEGA"/>
</dbReference>
<dbReference type="AlphaFoldDB" id="A0A955I8H0"/>
<dbReference type="EMBL" id="JAGQLJ010000021">
    <property type="protein sequence ID" value="MCA9380850.1"/>
    <property type="molecule type" value="Genomic_DNA"/>
</dbReference>
<dbReference type="Proteomes" id="UP000775877">
    <property type="component" value="Unassembled WGS sequence"/>
</dbReference>
<keyword evidence="1" id="KW-0472">Membrane</keyword>
<feature type="transmembrane region" description="Helical" evidence="1">
    <location>
        <begin position="12"/>
        <end position="32"/>
    </location>
</feature>
<name>A0A955I8H0_9BACT</name>
<accession>A0A955I8H0</accession>
<keyword evidence="1" id="KW-0812">Transmembrane</keyword>
<reference evidence="3" key="2">
    <citation type="journal article" date="2021" name="Microbiome">
        <title>Successional dynamics and alternative stable states in a saline activated sludge microbial community over 9 years.</title>
        <authorList>
            <person name="Wang Y."/>
            <person name="Ye J."/>
            <person name="Ju F."/>
            <person name="Liu L."/>
            <person name="Boyd J.A."/>
            <person name="Deng Y."/>
            <person name="Parks D.H."/>
            <person name="Jiang X."/>
            <person name="Yin X."/>
            <person name="Woodcroft B.J."/>
            <person name="Tyson G.W."/>
            <person name="Hugenholtz P."/>
            <person name="Polz M.F."/>
            <person name="Zhang T."/>
        </authorList>
    </citation>
    <scope>NUCLEOTIDE SEQUENCE</scope>
    <source>
        <strain evidence="3">HKST-UBA13</strain>
    </source>
</reference>
<dbReference type="SUPFAM" id="SSF82171">
    <property type="entry name" value="DPP6 N-terminal domain-like"/>
    <property type="match status" value="1"/>
</dbReference>
<organism evidence="3 4">
    <name type="scientific">Candidatus Dojkabacteria bacterium</name>
    <dbReference type="NCBI Taxonomy" id="2099670"/>
    <lineage>
        <taxon>Bacteria</taxon>
        <taxon>Candidatus Dojkabacteria</taxon>
    </lineage>
</organism>
<comment type="caution">
    <text evidence="3">The sequence shown here is derived from an EMBL/GenBank/DDBJ whole genome shotgun (WGS) entry which is preliminary data.</text>
</comment>